<organism evidence="1 2">
    <name type="scientific">Rotaria magnacalcarata</name>
    <dbReference type="NCBI Taxonomy" id="392030"/>
    <lineage>
        <taxon>Eukaryota</taxon>
        <taxon>Metazoa</taxon>
        <taxon>Spiralia</taxon>
        <taxon>Gnathifera</taxon>
        <taxon>Rotifera</taxon>
        <taxon>Eurotatoria</taxon>
        <taxon>Bdelloidea</taxon>
        <taxon>Philodinida</taxon>
        <taxon>Philodinidae</taxon>
        <taxon>Rotaria</taxon>
    </lineage>
</organism>
<reference evidence="1" key="1">
    <citation type="submission" date="2021-02" db="EMBL/GenBank/DDBJ databases">
        <authorList>
            <person name="Nowell W R."/>
        </authorList>
    </citation>
    <scope>NUCLEOTIDE SEQUENCE</scope>
</reference>
<evidence type="ECO:0000313" key="1">
    <source>
        <dbReference type="EMBL" id="CAF4876522.1"/>
    </source>
</evidence>
<accession>A0A8S3CA07</accession>
<gene>
    <name evidence="1" type="ORF">SMN809_LOCUS50604</name>
</gene>
<sequence>VVPVKVHEHITSIDINLTVVTRNPQYVLLSGKTREIENHQFQAETLPIFVYYTPLPMKGLEL</sequence>
<dbReference type="AlphaFoldDB" id="A0A8S3CA07"/>
<comment type="caution">
    <text evidence="1">The sequence shown here is derived from an EMBL/GenBank/DDBJ whole genome shotgun (WGS) entry which is preliminary data.</text>
</comment>
<dbReference type="EMBL" id="CAJOBI010167683">
    <property type="protein sequence ID" value="CAF4876522.1"/>
    <property type="molecule type" value="Genomic_DNA"/>
</dbReference>
<dbReference type="Proteomes" id="UP000676336">
    <property type="component" value="Unassembled WGS sequence"/>
</dbReference>
<proteinExistence type="predicted"/>
<protein>
    <submittedName>
        <fullName evidence="1">Uncharacterized protein</fullName>
    </submittedName>
</protein>
<evidence type="ECO:0000313" key="2">
    <source>
        <dbReference type="Proteomes" id="UP000676336"/>
    </source>
</evidence>
<feature type="non-terminal residue" evidence="1">
    <location>
        <position position="1"/>
    </location>
</feature>
<name>A0A8S3CA07_9BILA</name>
<feature type="non-terminal residue" evidence="1">
    <location>
        <position position="62"/>
    </location>
</feature>